<protein>
    <submittedName>
        <fullName evidence="1">Uncharacterized protein</fullName>
    </submittedName>
</protein>
<name>A0A073IL83_9RHOB</name>
<evidence type="ECO:0000313" key="1">
    <source>
        <dbReference type="EMBL" id="KEJ91058.1"/>
    </source>
</evidence>
<comment type="caution">
    <text evidence="1">The sequence shown here is derived from an EMBL/GenBank/DDBJ whole genome shotgun (WGS) entry which is preliminary data.</text>
</comment>
<gene>
    <name evidence="1" type="ORF">DSW25_01365</name>
</gene>
<dbReference type="AlphaFoldDB" id="A0A073IL83"/>
<evidence type="ECO:0000313" key="2">
    <source>
        <dbReference type="Proteomes" id="UP000027734"/>
    </source>
</evidence>
<accession>A0A073IL83</accession>
<keyword evidence="2" id="KW-1185">Reference proteome</keyword>
<reference evidence="1 2" key="1">
    <citation type="submission" date="2014-01" db="EMBL/GenBank/DDBJ databases">
        <title>Sulfitobacter donghicola JCM 14565 Genome Sequencing.</title>
        <authorList>
            <person name="Lai Q."/>
            <person name="Hong Z."/>
        </authorList>
    </citation>
    <scope>NUCLEOTIDE SEQUENCE [LARGE SCALE GENOMIC DNA]</scope>
    <source>
        <strain evidence="1 2">JCM 14565</strain>
    </source>
</reference>
<dbReference type="STRING" id="1300350.Z948_1560"/>
<dbReference type="Proteomes" id="UP000027734">
    <property type="component" value="Unassembled WGS sequence"/>
</dbReference>
<proteinExistence type="predicted"/>
<dbReference type="EMBL" id="JAMC01000001">
    <property type="protein sequence ID" value="KEJ91058.1"/>
    <property type="molecule type" value="Genomic_DNA"/>
</dbReference>
<organism evidence="1 2">
    <name type="scientific">Sulfitobacter donghicola DSW-25 = KCTC 12864 = JCM 14565</name>
    <dbReference type="NCBI Taxonomy" id="1300350"/>
    <lineage>
        <taxon>Bacteria</taxon>
        <taxon>Pseudomonadati</taxon>
        <taxon>Pseudomonadota</taxon>
        <taxon>Alphaproteobacteria</taxon>
        <taxon>Rhodobacterales</taxon>
        <taxon>Roseobacteraceae</taxon>
        <taxon>Sulfitobacter</taxon>
    </lineage>
</organism>
<sequence length="53" mass="6303">MVPLGVFYGRKPAMRGFVMHVFRVMVFGVEKNVTYRKRMAHQKAATAWDYIFY</sequence>